<dbReference type="InterPro" id="IPR036097">
    <property type="entry name" value="HisK_dim/P_sf"/>
</dbReference>
<feature type="domain" description="PAC" evidence="8">
    <location>
        <begin position="204"/>
        <end position="256"/>
    </location>
</feature>
<dbReference type="InterPro" id="IPR036890">
    <property type="entry name" value="HATPase_C_sf"/>
</dbReference>
<evidence type="ECO:0000256" key="6">
    <source>
        <dbReference type="ARBA" id="ARBA00023136"/>
    </source>
</evidence>
<proteinExistence type="predicted"/>
<protein>
    <recommendedName>
        <fullName evidence="2">histidine kinase</fullName>
        <ecNumber evidence="2">2.7.13.3</ecNumber>
    </recommendedName>
</protein>
<dbReference type="Gene3D" id="3.30.450.20">
    <property type="entry name" value="PAS domain"/>
    <property type="match status" value="2"/>
</dbReference>
<dbReference type="EMBL" id="CP071382">
    <property type="protein sequence ID" value="QSV47378.1"/>
    <property type="molecule type" value="Genomic_DNA"/>
</dbReference>
<keyword evidence="4" id="KW-0808">Transferase</keyword>
<dbReference type="InterPro" id="IPR003661">
    <property type="entry name" value="HisK_dim/P_dom"/>
</dbReference>
<dbReference type="Proteomes" id="UP000663651">
    <property type="component" value="Chromosome"/>
</dbReference>
<reference evidence="9 10" key="1">
    <citation type="submission" date="2021-03" db="EMBL/GenBank/DDBJ databases">
        <title>Geobacter metallireducens gen. nov. sp. nov., a microorganism capable of coupling the complete oxidation of organic compounds to the reduction of iron and other metals.</title>
        <authorList>
            <person name="Li Y."/>
        </authorList>
    </citation>
    <scope>NUCLEOTIDE SEQUENCE [LARGE SCALE GENOMIC DNA]</scope>
    <source>
        <strain evidence="9 10">Jerry-YX</strain>
    </source>
</reference>
<dbReference type="PANTHER" id="PTHR42878:SF15">
    <property type="entry name" value="BACTERIOPHYTOCHROME"/>
    <property type="match status" value="1"/>
</dbReference>
<sequence length="497" mass="56481">MPFDISHLGSEALVALVETLPVAAMYMEGDNFFFNSEAERLTGYGRIEIQSIDDWFRKLYGPDHEKVRGYCKADRAAGFSSPRRVTITTRDGCRREVEVKSAGIGRTICVMNDITDLVTAQEQMKESKERYRLFSSLTSDYVNFCSRKGDDTYRVRWLGGAFEAITGYLEQSLFEWGCWMPLVHPDDQERLSTALLYMTPGNTSTSEYRIFAKDGSIHWIRQTSRCETGDTPDELFLFSACQDITEQKQAEEAIRKLNEELDQRVVERTAQMETAIKEHESFSYSVSHDLRAPLRHINSYSAIVTEEFGDRIPPEAHRYLDRIAAASKRLGQLIDDLLELSRVSRVELNTATVHLSTLAAMTVASLRETEPRREVEWIIADSLKARGDATLLRQLLQNLLGNAWKYTAKEPNARIEFGKTVIDGQDVFFVRDNGVGFDMTFKDKLFGHFQRLHGSEFEGTGIGLATVKRIVERHGGRVWAEGHTGKGATFYFTLPEI</sequence>
<evidence type="ECO:0000256" key="5">
    <source>
        <dbReference type="ARBA" id="ARBA00022777"/>
    </source>
</evidence>
<accession>A0ABX7Q8J7</accession>
<dbReference type="Pfam" id="PF02518">
    <property type="entry name" value="HATPase_c"/>
    <property type="match status" value="1"/>
</dbReference>
<dbReference type="CDD" id="cd00082">
    <property type="entry name" value="HisKA"/>
    <property type="match status" value="1"/>
</dbReference>
<keyword evidence="5" id="KW-0418">Kinase</keyword>
<evidence type="ECO:0000256" key="3">
    <source>
        <dbReference type="ARBA" id="ARBA00022553"/>
    </source>
</evidence>
<dbReference type="NCBIfam" id="TIGR00229">
    <property type="entry name" value="sensory_box"/>
    <property type="match status" value="2"/>
</dbReference>
<dbReference type="SUPFAM" id="SSF55874">
    <property type="entry name" value="ATPase domain of HSP90 chaperone/DNA topoisomerase II/histidine kinase"/>
    <property type="match status" value="1"/>
</dbReference>
<evidence type="ECO:0000259" key="7">
    <source>
        <dbReference type="PROSITE" id="PS50109"/>
    </source>
</evidence>
<dbReference type="SMART" id="SM00388">
    <property type="entry name" value="HisKA"/>
    <property type="match status" value="1"/>
</dbReference>
<dbReference type="SUPFAM" id="SSF55785">
    <property type="entry name" value="PYP-like sensor domain (PAS domain)"/>
    <property type="match status" value="2"/>
</dbReference>
<name>A0ABX7Q8J7_9BACT</name>
<organism evidence="9 10">
    <name type="scientific">Geobacter benzoatilyticus</name>
    <dbReference type="NCBI Taxonomy" id="2815309"/>
    <lineage>
        <taxon>Bacteria</taxon>
        <taxon>Pseudomonadati</taxon>
        <taxon>Thermodesulfobacteriota</taxon>
        <taxon>Desulfuromonadia</taxon>
        <taxon>Geobacterales</taxon>
        <taxon>Geobacteraceae</taxon>
        <taxon>Geobacter</taxon>
    </lineage>
</organism>
<dbReference type="CDD" id="cd00130">
    <property type="entry name" value="PAS"/>
    <property type="match status" value="2"/>
</dbReference>
<dbReference type="PANTHER" id="PTHR42878">
    <property type="entry name" value="TWO-COMPONENT HISTIDINE KINASE"/>
    <property type="match status" value="1"/>
</dbReference>
<keyword evidence="10" id="KW-1185">Reference proteome</keyword>
<dbReference type="InterPro" id="IPR000014">
    <property type="entry name" value="PAS"/>
</dbReference>
<dbReference type="SUPFAM" id="SSF47384">
    <property type="entry name" value="Homodimeric domain of signal transducing histidine kinase"/>
    <property type="match status" value="1"/>
</dbReference>
<evidence type="ECO:0000313" key="10">
    <source>
        <dbReference type="Proteomes" id="UP000663651"/>
    </source>
</evidence>
<dbReference type="Pfam" id="PF13426">
    <property type="entry name" value="PAS_9"/>
    <property type="match status" value="1"/>
</dbReference>
<dbReference type="SMART" id="SM00387">
    <property type="entry name" value="HATPase_c"/>
    <property type="match status" value="1"/>
</dbReference>
<dbReference type="Gene3D" id="1.10.287.130">
    <property type="match status" value="1"/>
</dbReference>
<evidence type="ECO:0000256" key="4">
    <source>
        <dbReference type="ARBA" id="ARBA00022679"/>
    </source>
</evidence>
<dbReference type="Pfam" id="PF00512">
    <property type="entry name" value="HisKA"/>
    <property type="match status" value="1"/>
</dbReference>
<dbReference type="Gene3D" id="3.30.565.10">
    <property type="entry name" value="Histidine kinase-like ATPase, C-terminal domain"/>
    <property type="match status" value="1"/>
</dbReference>
<dbReference type="InterPro" id="IPR035965">
    <property type="entry name" value="PAS-like_dom_sf"/>
</dbReference>
<evidence type="ECO:0000256" key="1">
    <source>
        <dbReference type="ARBA" id="ARBA00000085"/>
    </source>
</evidence>
<dbReference type="InterPro" id="IPR004358">
    <property type="entry name" value="Sig_transdc_His_kin-like_C"/>
</dbReference>
<gene>
    <name evidence="9" type="ORF">JZM60_08985</name>
</gene>
<evidence type="ECO:0000313" key="9">
    <source>
        <dbReference type="EMBL" id="QSV47378.1"/>
    </source>
</evidence>
<dbReference type="EC" id="2.7.13.3" evidence="2"/>
<keyword evidence="6" id="KW-0472">Membrane</keyword>
<dbReference type="Pfam" id="PF08447">
    <property type="entry name" value="PAS_3"/>
    <property type="match status" value="1"/>
</dbReference>
<dbReference type="PROSITE" id="PS50113">
    <property type="entry name" value="PAC"/>
    <property type="match status" value="1"/>
</dbReference>
<dbReference type="InterPro" id="IPR000700">
    <property type="entry name" value="PAS-assoc_C"/>
</dbReference>
<dbReference type="InterPro" id="IPR005467">
    <property type="entry name" value="His_kinase_dom"/>
</dbReference>
<comment type="catalytic activity">
    <reaction evidence="1">
        <text>ATP + protein L-histidine = ADP + protein N-phospho-L-histidine.</text>
        <dbReference type="EC" id="2.7.13.3"/>
    </reaction>
</comment>
<dbReference type="PRINTS" id="PR00344">
    <property type="entry name" value="BCTRLSENSOR"/>
</dbReference>
<dbReference type="PROSITE" id="PS50109">
    <property type="entry name" value="HIS_KIN"/>
    <property type="match status" value="1"/>
</dbReference>
<keyword evidence="3" id="KW-0597">Phosphoprotein</keyword>
<dbReference type="InterPro" id="IPR050351">
    <property type="entry name" value="BphY/WalK/GraS-like"/>
</dbReference>
<evidence type="ECO:0000259" key="8">
    <source>
        <dbReference type="PROSITE" id="PS50113"/>
    </source>
</evidence>
<feature type="domain" description="Histidine kinase" evidence="7">
    <location>
        <begin position="285"/>
        <end position="497"/>
    </location>
</feature>
<evidence type="ECO:0000256" key="2">
    <source>
        <dbReference type="ARBA" id="ARBA00012438"/>
    </source>
</evidence>
<dbReference type="InterPro" id="IPR003594">
    <property type="entry name" value="HATPase_dom"/>
</dbReference>
<dbReference type="InterPro" id="IPR013655">
    <property type="entry name" value="PAS_fold_3"/>
</dbReference>